<keyword evidence="3" id="KW-1185">Reference proteome</keyword>
<evidence type="ECO:0000313" key="3">
    <source>
        <dbReference type="Proteomes" id="UP001487740"/>
    </source>
</evidence>
<proteinExistence type="predicted"/>
<dbReference type="AlphaFoldDB" id="A0AAW0UD08"/>
<gene>
    <name evidence="2" type="ORF">O3P69_003722</name>
</gene>
<feature type="region of interest" description="Disordered" evidence="1">
    <location>
        <begin position="1"/>
        <end position="59"/>
    </location>
</feature>
<evidence type="ECO:0000256" key="1">
    <source>
        <dbReference type="SAM" id="MobiDB-lite"/>
    </source>
</evidence>
<name>A0AAW0UD08_SCYPA</name>
<accession>A0AAW0UD08</accession>
<protein>
    <submittedName>
        <fullName evidence="2">Uncharacterized protein</fullName>
    </submittedName>
</protein>
<dbReference type="EMBL" id="JARAKH010000012">
    <property type="protein sequence ID" value="KAK8398008.1"/>
    <property type="molecule type" value="Genomic_DNA"/>
</dbReference>
<organism evidence="2 3">
    <name type="scientific">Scylla paramamosain</name>
    <name type="common">Mud crab</name>
    <dbReference type="NCBI Taxonomy" id="85552"/>
    <lineage>
        <taxon>Eukaryota</taxon>
        <taxon>Metazoa</taxon>
        <taxon>Ecdysozoa</taxon>
        <taxon>Arthropoda</taxon>
        <taxon>Crustacea</taxon>
        <taxon>Multicrustacea</taxon>
        <taxon>Malacostraca</taxon>
        <taxon>Eumalacostraca</taxon>
        <taxon>Eucarida</taxon>
        <taxon>Decapoda</taxon>
        <taxon>Pleocyemata</taxon>
        <taxon>Brachyura</taxon>
        <taxon>Eubrachyura</taxon>
        <taxon>Portunoidea</taxon>
        <taxon>Portunidae</taxon>
        <taxon>Portuninae</taxon>
        <taxon>Scylla</taxon>
    </lineage>
</organism>
<sequence>MIAPLPTRSHTGRSRREHMRATGGGLAGLSVPFSRRHSKSSALRCPQGGQCPPLPISGKLLDTKSEEEEAHRFRKCAKFFILSLSERSCPPRLVVEVEEAA</sequence>
<comment type="caution">
    <text evidence="2">The sequence shown here is derived from an EMBL/GenBank/DDBJ whole genome shotgun (WGS) entry which is preliminary data.</text>
</comment>
<evidence type="ECO:0000313" key="2">
    <source>
        <dbReference type="EMBL" id="KAK8398008.1"/>
    </source>
</evidence>
<dbReference type="Proteomes" id="UP001487740">
    <property type="component" value="Unassembled WGS sequence"/>
</dbReference>
<reference evidence="2 3" key="1">
    <citation type="submission" date="2023-03" db="EMBL/GenBank/DDBJ databases">
        <title>High-quality genome of Scylla paramamosain provides insights in environmental adaptation.</title>
        <authorList>
            <person name="Zhang L."/>
        </authorList>
    </citation>
    <scope>NUCLEOTIDE SEQUENCE [LARGE SCALE GENOMIC DNA]</scope>
    <source>
        <strain evidence="2">LZ_2023a</strain>
        <tissue evidence="2">Muscle</tissue>
    </source>
</reference>